<dbReference type="GO" id="GO:0016787">
    <property type="term" value="F:hydrolase activity"/>
    <property type="evidence" value="ECO:0007669"/>
    <property type="project" value="UniProtKB-KW"/>
</dbReference>
<accession>A0A9X7UXG1</accession>
<gene>
    <name evidence="2" type="ORF">GJQ55_10290</name>
</gene>
<dbReference type="AlphaFoldDB" id="A0A9X7UXG1"/>
<name>A0A9X7UXG1_9GAMM</name>
<dbReference type="PANTHER" id="PTHR39456:SF1">
    <property type="entry name" value="METAL-DEPENDENT HYDROLASE"/>
    <property type="match status" value="1"/>
</dbReference>
<protein>
    <submittedName>
        <fullName evidence="2">Metal-dependent hydrolase</fullName>
    </submittedName>
</protein>
<feature type="transmembrane region" description="Helical" evidence="1">
    <location>
        <begin position="194"/>
        <end position="214"/>
    </location>
</feature>
<keyword evidence="1" id="KW-0812">Transmembrane</keyword>
<dbReference type="RefSeq" id="WP_228344892.1">
    <property type="nucleotide sequence ID" value="NZ_CP046056.1"/>
</dbReference>
<evidence type="ECO:0000256" key="1">
    <source>
        <dbReference type="SAM" id="Phobius"/>
    </source>
</evidence>
<evidence type="ECO:0000313" key="3">
    <source>
        <dbReference type="Proteomes" id="UP000596074"/>
    </source>
</evidence>
<dbReference type="EMBL" id="CP046056">
    <property type="protein sequence ID" value="QQD24832.1"/>
    <property type="molecule type" value="Genomic_DNA"/>
</dbReference>
<sequence>MSQNNHNQPRPFEIKPRRMAFDTDAPMNKYTFNNNSLVSTFFYALSALFPDGERFFIHSVRNYQNEIDDPVLLAQIRGFIGQEAHHGHSHEGLNKAIGDMGFPMQEITGRLQQRVAMLKKHLGRGRQLALTVAMEHFTASMAEFLLKNPEILDPVDPTVRNMLIWHAVEEIEHKAVAFDVFRLKVNNERMRKRVMVISMFSLFSRIAYYQFLLLKADRHFPSLKEWVEATRFFWGKKGILRDNLKSMRQFFRTGFHPWDIDQQYLIDGWQQRHPEVAALQIQ</sequence>
<keyword evidence="1" id="KW-1133">Transmembrane helix</keyword>
<dbReference type="Pfam" id="PF10118">
    <property type="entry name" value="Metal_hydrol"/>
    <property type="match status" value="1"/>
</dbReference>
<dbReference type="PANTHER" id="PTHR39456">
    <property type="entry name" value="METAL-DEPENDENT HYDROLASE"/>
    <property type="match status" value="1"/>
</dbReference>
<keyword evidence="2" id="KW-0378">Hydrolase</keyword>
<proteinExistence type="predicted"/>
<dbReference type="KEGG" id="vcw:GJQ55_10290"/>
<dbReference type="PIRSF" id="PIRSF007580">
    <property type="entry name" value="UCP07580"/>
    <property type="match status" value="1"/>
</dbReference>
<evidence type="ECO:0000313" key="2">
    <source>
        <dbReference type="EMBL" id="QQD24832.1"/>
    </source>
</evidence>
<keyword evidence="1" id="KW-0472">Membrane</keyword>
<dbReference type="InterPro" id="IPR016516">
    <property type="entry name" value="UCP07580"/>
</dbReference>
<keyword evidence="3" id="KW-1185">Reference proteome</keyword>
<reference evidence="2 3" key="1">
    <citation type="submission" date="2019-11" db="EMBL/GenBank/DDBJ databases">
        <title>Venatorbacter sp. nov. a predator of Campylobacter and other Gram-negative bacteria.</title>
        <authorList>
            <person name="Saeedi A."/>
            <person name="Cummings N.J."/>
            <person name="Connerton I.F."/>
            <person name="Connerton P.L."/>
        </authorList>
    </citation>
    <scope>NUCLEOTIDE SEQUENCE [LARGE SCALE GENOMIC DNA]</scope>
    <source>
        <strain evidence="2">XL5</strain>
    </source>
</reference>
<organism evidence="2 3">
    <name type="scientific">Venatoribacter cucullus</name>
    <dbReference type="NCBI Taxonomy" id="2661630"/>
    <lineage>
        <taxon>Bacteria</taxon>
        <taxon>Pseudomonadati</taxon>
        <taxon>Pseudomonadota</taxon>
        <taxon>Gammaproteobacteria</taxon>
        <taxon>Oceanospirillales</taxon>
        <taxon>Oceanospirillaceae</taxon>
        <taxon>Venatoribacter</taxon>
    </lineage>
</organism>
<dbReference type="Proteomes" id="UP000596074">
    <property type="component" value="Chromosome"/>
</dbReference>